<dbReference type="PANTHER" id="PTHR10869:SF246">
    <property type="entry name" value="TRANSMEMBRANE PROLYL 4-HYDROXYLASE"/>
    <property type="match status" value="1"/>
</dbReference>
<organism evidence="7 8">
    <name type="scientific">Aureococcus anophagefferens</name>
    <name type="common">Harmful bloom alga</name>
    <dbReference type="NCBI Taxonomy" id="44056"/>
    <lineage>
        <taxon>Eukaryota</taxon>
        <taxon>Sar</taxon>
        <taxon>Stramenopiles</taxon>
        <taxon>Ochrophyta</taxon>
        <taxon>Pelagophyceae</taxon>
        <taxon>Pelagomonadales</taxon>
        <taxon>Pelagomonadaceae</taxon>
        <taxon>Aureococcus</taxon>
    </lineage>
</organism>
<comment type="caution">
    <text evidence="7">The sequence shown here is derived from an EMBL/GenBank/DDBJ whole genome shotgun (WGS) entry which is preliminary data.</text>
</comment>
<evidence type="ECO:0000256" key="5">
    <source>
        <dbReference type="ARBA" id="ARBA00023004"/>
    </source>
</evidence>
<reference evidence="7 8" key="1">
    <citation type="submission" date="2024-03" db="EMBL/GenBank/DDBJ databases">
        <title>Aureococcus anophagefferens CCMP1851 and Kratosvirus quantuckense: Draft genome of a second virus-susceptible host strain in the model system.</title>
        <authorList>
            <person name="Chase E."/>
            <person name="Truchon A.R."/>
            <person name="Schepens W."/>
            <person name="Wilhelm S.W."/>
        </authorList>
    </citation>
    <scope>NUCLEOTIDE SEQUENCE [LARGE SCALE GENOMIC DNA]</scope>
    <source>
        <strain evidence="7 8">CCMP1851</strain>
    </source>
</reference>
<keyword evidence="4" id="KW-0560">Oxidoreductase</keyword>
<dbReference type="Gene3D" id="2.60.120.620">
    <property type="entry name" value="q2cbj1_9rhob like domain"/>
    <property type="match status" value="1"/>
</dbReference>
<dbReference type="InterPro" id="IPR044862">
    <property type="entry name" value="Pro_4_hyd_alph_FE2OG_OXY"/>
</dbReference>
<evidence type="ECO:0000313" key="7">
    <source>
        <dbReference type="EMBL" id="KAK7237910.1"/>
    </source>
</evidence>
<evidence type="ECO:0000256" key="3">
    <source>
        <dbReference type="ARBA" id="ARBA00022964"/>
    </source>
</evidence>
<dbReference type="SMART" id="SM00702">
    <property type="entry name" value="P4Hc"/>
    <property type="match status" value="1"/>
</dbReference>
<dbReference type="InterPro" id="IPR045054">
    <property type="entry name" value="P4HA-like"/>
</dbReference>
<evidence type="ECO:0000256" key="1">
    <source>
        <dbReference type="ARBA" id="ARBA00001961"/>
    </source>
</evidence>
<dbReference type="Pfam" id="PF13640">
    <property type="entry name" value="2OG-FeII_Oxy_3"/>
    <property type="match status" value="1"/>
</dbReference>
<name>A0ABR1FTN6_AURAN</name>
<gene>
    <name evidence="7" type="ORF">SO694_00022441</name>
</gene>
<evidence type="ECO:0000259" key="6">
    <source>
        <dbReference type="PROSITE" id="PS51471"/>
    </source>
</evidence>
<comment type="cofactor">
    <cofactor evidence="1">
        <name>L-ascorbate</name>
        <dbReference type="ChEBI" id="CHEBI:38290"/>
    </cofactor>
</comment>
<dbReference type="PANTHER" id="PTHR10869">
    <property type="entry name" value="PROLYL 4-HYDROXYLASE ALPHA SUBUNIT"/>
    <property type="match status" value="1"/>
</dbReference>
<dbReference type="EMBL" id="JBBJCI010000231">
    <property type="protein sequence ID" value="KAK7237910.1"/>
    <property type="molecule type" value="Genomic_DNA"/>
</dbReference>
<sequence length="317" mass="34221">MLEYATPRRLLVCGKNGALVREDSDPNSDSQIVATLERFEAAVAVGELRVGGKTRLQLTSPVSGWASASVFVEREDVISRDDWAATRRRAEALSAAGRHGPCEVLSTAPLAFCVRDFATGAECDRIIAEATPRLSAALVAGDGAGEQAGSSRSAQVAWVPRSPDDPWLARRVAELIDVPLSHAESLQVVKYGAGGEYKPHFDAFPLDAARGRRAAVRGRTYAGQRRVTAILYLNDVEKGGGTAFHSETPAEFVVRPRRGSLFVFYNCYEDSTDRHPMSLHAGLPVAPGGTKWIANIWWRSSPYQKTSDVAAPSRDGG</sequence>
<keyword evidence="2" id="KW-0479">Metal-binding</keyword>
<feature type="domain" description="Fe2OG dioxygenase" evidence="6">
    <location>
        <begin position="182"/>
        <end position="300"/>
    </location>
</feature>
<keyword evidence="5" id="KW-0408">Iron</keyword>
<accession>A0ABR1FTN6</accession>
<evidence type="ECO:0000313" key="8">
    <source>
        <dbReference type="Proteomes" id="UP001363151"/>
    </source>
</evidence>
<proteinExistence type="predicted"/>
<evidence type="ECO:0000256" key="2">
    <source>
        <dbReference type="ARBA" id="ARBA00022723"/>
    </source>
</evidence>
<keyword evidence="3" id="KW-0223">Dioxygenase</keyword>
<dbReference type="InterPro" id="IPR005123">
    <property type="entry name" value="Oxoglu/Fe-dep_dioxygenase_dom"/>
</dbReference>
<protein>
    <submittedName>
        <fullName evidence="7">Procollagen-proline 4-dioxygenase</fullName>
    </submittedName>
</protein>
<evidence type="ECO:0000256" key="4">
    <source>
        <dbReference type="ARBA" id="ARBA00023002"/>
    </source>
</evidence>
<dbReference type="Proteomes" id="UP001363151">
    <property type="component" value="Unassembled WGS sequence"/>
</dbReference>
<dbReference type="PROSITE" id="PS51471">
    <property type="entry name" value="FE2OG_OXY"/>
    <property type="match status" value="1"/>
</dbReference>
<keyword evidence="8" id="KW-1185">Reference proteome</keyword>
<dbReference type="InterPro" id="IPR006620">
    <property type="entry name" value="Pro_4_hyd_alph"/>
</dbReference>